<name>A0A0W8FCU5_9ZZZZ</name>
<reference evidence="1" key="1">
    <citation type="journal article" date="2015" name="Proc. Natl. Acad. Sci. U.S.A.">
        <title>Networks of energetic and metabolic interactions define dynamics in microbial communities.</title>
        <authorList>
            <person name="Embree M."/>
            <person name="Liu J.K."/>
            <person name="Al-Bassam M.M."/>
            <person name="Zengler K."/>
        </authorList>
    </citation>
    <scope>NUCLEOTIDE SEQUENCE</scope>
</reference>
<dbReference type="AlphaFoldDB" id="A0A0W8FCU5"/>
<dbReference type="Gene3D" id="3.30.1860.10">
    <property type="entry name" value="uncharacterized conserved protein from methanopyrus kandleri domain like"/>
    <property type="match status" value="1"/>
</dbReference>
<gene>
    <name evidence="1" type="ORF">ASZ90_011593</name>
</gene>
<organism evidence="1">
    <name type="scientific">hydrocarbon metagenome</name>
    <dbReference type="NCBI Taxonomy" id="938273"/>
    <lineage>
        <taxon>unclassified sequences</taxon>
        <taxon>metagenomes</taxon>
        <taxon>ecological metagenomes</taxon>
    </lineage>
</organism>
<dbReference type="InterPro" id="IPR007355">
    <property type="entry name" value="DUF424"/>
</dbReference>
<comment type="caution">
    <text evidence="1">The sequence shown here is derived from an EMBL/GenBank/DDBJ whole genome shotgun (WGS) entry which is preliminary data.</text>
</comment>
<evidence type="ECO:0008006" key="2">
    <source>
        <dbReference type="Google" id="ProtNLM"/>
    </source>
</evidence>
<dbReference type="EMBL" id="LNQE01001369">
    <property type="protein sequence ID" value="KUG18666.1"/>
    <property type="molecule type" value="Genomic_DNA"/>
</dbReference>
<accession>A0A0W8FCU5</accession>
<dbReference type="Pfam" id="PF04242">
    <property type="entry name" value="DUF424"/>
    <property type="match status" value="1"/>
</dbReference>
<sequence length="121" mass="13683">MEMEDSNIQFREKAVDERDEEETAQICLKTYRHGAETLIAVCDRDILGREFREGNLHIEVCSDFYGDEKASLSEVEDALRGATMANLVGCKVVKHAILLGWVDEDNVLSIDGVLYAQMVRM</sequence>
<evidence type="ECO:0000313" key="1">
    <source>
        <dbReference type="EMBL" id="KUG18666.1"/>
    </source>
</evidence>
<proteinExistence type="predicted"/>
<protein>
    <recommendedName>
        <fullName evidence="2">DUF424 domain-containing protein</fullName>
    </recommendedName>
</protein>